<organism evidence="8 9">
    <name type="scientific">Porphyromonas uenonis 60-3</name>
    <dbReference type="NCBI Taxonomy" id="596327"/>
    <lineage>
        <taxon>Bacteria</taxon>
        <taxon>Pseudomonadati</taxon>
        <taxon>Bacteroidota</taxon>
        <taxon>Bacteroidia</taxon>
        <taxon>Bacteroidales</taxon>
        <taxon>Porphyromonadaceae</taxon>
        <taxon>Porphyromonas</taxon>
    </lineage>
</organism>
<dbReference type="InterPro" id="IPR014941">
    <property type="entry name" value="FimB/Mfa2/Mfa3"/>
</dbReference>
<dbReference type="STRING" id="596327.PORUE0001_1677"/>
<evidence type="ECO:0000256" key="4">
    <source>
        <dbReference type="ARBA" id="ARBA00023136"/>
    </source>
</evidence>
<evidence type="ECO:0000256" key="1">
    <source>
        <dbReference type="ARBA" id="ARBA00004442"/>
    </source>
</evidence>
<keyword evidence="7" id="KW-0449">Lipoprotein</keyword>
<keyword evidence="3" id="KW-0732">Signal</keyword>
<reference evidence="8 9" key="1">
    <citation type="submission" date="2009-04" db="EMBL/GenBank/DDBJ databases">
        <authorList>
            <person name="Sebastian Y."/>
            <person name="Madupu R."/>
            <person name="Durkin A.S."/>
            <person name="Torralba M."/>
            <person name="Methe B."/>
            <person name="Sutton G.G."/>
            <person name="Strausberg R.L."/>
            <person name="Nelson K.E."/>
        </authorList>
    </citation>
    <scope>NUCLEOTIDE SEQUENCE [LARGE SCALE GENOMIC DNA]</scope>
    <source>
        <strain evidence="8 9">60-3</strain>
    </source>
</reference>
<comment type="similarity">
    <text evidence="2">Belongs to the bacteroidetes fimbrillin superfamily. FimB/Mfa2 family.</text>
</comment>
<dbReference type="AlphaFoldDB" id="C2MBU0"/>
<name>C2MBU0_9PORP</name>
<protein>
    <submittedName>
        <fullName evidence="8">Uncharacterized protein</fullName>
    </submittedName>
</protein>
<dbReference type="OrthoDB" id="1013388at2"/>
<keyword evidence="9" id="KW-1185">Reference proteome</keyword>
<dbReference type="RefSeq" id="WP_007365356.1">
    <property type="nucleotide sequence ID" value="NZ_ACLR01000125.1"/>
</dbReference>
<dbReference type="Gene3D" id="2.60.40.2090">
    <property type="match status" value="1"/>
</dbReference>
<evidence type="ECO:0000256" key="3">
    <source>
        <dbReference type="ARBA" id="ARBA00022729"/>
    </source>
</evidence>
<comment type="subcellular location">
    <subcellularLocation>
        <location evidence="1">Cell outer membrane</location>
    </subcellularLocation>
</comment>
<gene>
    <name evidence="8" type="ORF">PORUE0001_1677</name>
</gene>
<accession>C2MBU0</accession>
<evidence type="ECO:0000256" key="6">
    <source>
        <dbReference type="ARBA" id="ARBA00023237"/>
    </source>
</evidence>
<evidence type="ECO:0000256" key="5">
    <source>
        <dbReference type="ARBA" id="ARBA00023139"/>
    </source>
</evidence>
<comment type="caution">
    <text evidence="8">The sequence shown here is derived from an EMBL/GenBank/DDBJ whole genome shotgun (WGS) entry which is preliminary data.</text>
</comment>
<evidence type="ECO:0000313" key="8">
    <source>
        <dbReference type="EMBL" id="EEK16814.1"/>
    </source>
</evidence>
<dbReference type="GO" id="GO:0009279">
    <property type="term" value="C:cell outer membrane"/>
    <property type="evidence" value="ECO:0007669"/>
    <property type="project" value="UniProtKB-SubCell"/>
</dbReference>
<keyword evidence="6" id="KW-0998">Cell outer membrane</keyword>
<dbReference type="Pfam" id="PF08842">
    <property type="entry name" value="Mfa2"/>
    <property type="match status" value="1"/>
</dbReference>
<keyword evidence="5" id="KW-0564">Palmitate</keyword>
<evidence type="ECO:0000256" key="7">
    <source>
        <dbReference type="ARBA" id="ARBA00023288"/>
    </source>
</evidence>
<dbReference type="Proteomes" id="UP000003303">
    <property type="component" value="Unassembled WGS sequence"/>
</dbReference>
<dbReference type="EMBL" id="ACLR01000125">
    <property type="protein sequence ID" value="EEK16814.1"/>
    <property type="molecule type" value="Genomic_DNA"/>
</dbReference>
<keyword evidence="4" id="KW-0472">Membrane</keyword>
<evidence type="ECO:0000256" key="2">
    <source>
        <dbReference type="ARBA" id="ARBA00007248"/>
    </source>
</evidence>
<feature type="non-terminal residue" evidence="8">
    <location>
        <position position="1"/>
    </location>
</feature>
<evidence type="ECO:0000313" key="9">
    <source>
        <dbReference type="Proteomes" id="UP000003303"/>
    </source>
</evidence>
<sequence length="233" mass="26610">RIEIPVPNECGETYRYTIWVGATPQHYTMSDLAPASGNKHPDCRLALRLNEQDRHEGLLPEPLYFATDTIECPMPPRGSTIRVPVAPNLTRYSNDFDISLTELPSKIIYPLHIEIEDNNAAYDFMGQLTNPTKHVIYQAPLPNEGTTRSTRLSTLRLDDPKAKPQLSLVRSDTGAKIFTYDLKKLLAKTHDYRPECQFEYNVEIRLKSLPDNTHYAVEILIDGWTVHSYEIVL</sequence>
<proteinExistence type="inferred from homology"/>